<dbReference type="CDD" id="cd13972">
    <property type="entry name" value="UbiB"/>
    <property type="match status" value="1"/>
</dbReference>
<keyword evidence="12" id="KW-0472">Membrane</keyword>
<dbReference type="UniPathway" id="UPA00232"/>
<organism evidence="14 15">
    <name type="scientific">Rhodoblastus sphagnicola</name>
    <dbReference type="NCBI Taxonomy" id="333368"/>
    <lineage>
        <taxon>Bacteria</taxon>
        <taxon>Pseudomonadati</taxon>
        <taxon>Pseudomonadota</taxon>
        <taxon>Alphaproteobacteria</taxon>
        <taxon>Hyphomicrobiales</taxon>
        <taxon>Rhodoblastaceae</taxon>
        <taxon>Rhodoblastus</taxon>
    </lineage>
</organism>
<evidence type="ECO:0000256" key="11">
    <source>
        <dbReference type="ARBA" id="ARBA00022989"/>
    </source>
</evidence>
<dbReference type="AlphaFoldDB" id="A0A2S6MUE7"/>
<evidence type="ECO:0000256" key="3">
    <source>
        <dbReference type="ARBA" id="ARBA00022475"/>
    </source>
</evidence>
<name>A0A2S6MUE7_9HYPH</name>
<evidence type="ECO:0000256" key="6">
    <source>
        <dbReference type="ARBA" id="ARBA00022688"/>
    </source>
</evidence>
<keyword evidence="9" id="KW-0418">Kinase</keyword>
<dbReference type="InterPro" id="IPR004147">
    <property type="entry name" value="ABC1_dom"/>
</dbReference>
<dbReference type="Pfam" id="PF03109">
    <property type="entry name" value="ABC1"/>
    <property type="match status" value="1"/>
</dbReference>
<evidence type="ECO:0000256" key="5">
    <source>
        <dbReference type="ARBA" id="ARBA00022679"/>
    </source>
</evidence>
<dbReference type="InterPro" id="IPR050154">
    <property type="entry name" value="UbiB_kinase"/>
</dbReference>
<dbReference type="Proteomes" id="UP000239089">
    <property type="component" value="Unassembled WGS sequence"/>
</dbReference>
<evidence type="ECO:0000256" key="4">
    <source>
        <dbReference type="ARBA" id="ARBA00022519"/>
    </source>
</evidence>
<evidence type="ECO:0000256" key="12">
    <source>
        <dbReference type="ARBA" id="ARBA00023136"/>
    </source>
</evidence>
<accession>A0A2S6MUE7</accession>
<evidence type="ECO:0000256" key="2">
    <source>
        <dbReference type="ARBA" id="ARBA00009670"/>
    </source>
</evidence>
<dbReference type="EMBL" id="NHSJ01000138">
    <property type="protein sequence ID" value="PPQ25984.1"/>
    <property type="molecule type" value="Genomic_DNA"/>
</dbReference>
<feature type="domain" description="ABC1 atypical kinase-like" evidence="13">
    <location>
        <begin position="92"/>
        <end position="339"/>
    </location>
</feature>
<keyword evidence="10" id="KW-0067">ATP-binding</keyword>
<keyword evidence="3" id="KW-1003">Cell membrane</keyword>
<dbReference type="GO" id="GO:0005524">
    <property type="term" value="F:ATP binding"/>
    <property type="evidence" value="ECO:0007669"/>
    <property type="project" value="UniProtKB-KW"/>
</dbReference>
<dbReference type="OrthoDB" id="9795390at2"/>
<dbReference type="GO" id="GO:0016301">
    <property type="term" value="F:kinase activity"/>
    <property type="evidence" value="ECO:0007669"/>
    <property type="project" value="UniProtKB-KW"/>
</dbReference>
<comment type="caution">
    <text evidence="14">The sequence shown here is derived from an EMBL/GenBank/DDBJ whole genome shotgun (WGS) entry which is preliminary data.</text>
</comment>
<evidence type="ECO:0000256" key="8">
    <source>
        <dbReference type="ARBA" id="ARBA00022741"/>
    </source>
</evidence>
<keyword evidence="8" id="KW-0547">Nucleotide-binding</keyword>
<dbReference type="SUPFAM" id="SSF56112">
    <property type="entry name" value="Protein kinase-like (PK-like)"/>
    <property type="match status" value="1"/>
</dbReference>
<evidence type="ECO:0000256" key="9">
    <source>
        <dbReference type="ARBA" id="ARBA00022777"/>
    </source>
</evidence>
<dbReference type="NCBIfam" id="TIGR01982">
    <property type="entry name" value="UbiB"/>
    <property type="match status" value="1"/>
</dbReference>
<gene>
    <name evidence="14" type="ORF">CCR94_23430</name>
</gene>
<keyword evidence="5" id="KW-0808">Transferase</keyword>
<evidence type="ECO:0000259" key="13">
    <source>
        <dbReference type="Pfam" id="PF03109"/>
    </source>
</evidence>
<dbReference type="PANTHER" id="PTHR10566">
    <property type="entry name" value="CHAPERONE-ACTIVITY OF BC1 COMPLEX CABC1 -RELATED"/>
    <property type="match status" value="1"/>
</dbReference>
<proteinExistence type="inferred from homology"/>
<evidence type="ECO:0000256" key="10">
    <source>
        <dbReference type="ARBA" id="ARBA00022840"/>
    </source>
</evidence>
<keyword evidence="7" id="KW-0812">Transmembrane</keyword>
<comment type="pathway">
    <text evidence="1">Cofactor biosynthesis; ubiquinone biosynthesis [regulation].</text>
</comment>
<evidence type="ECO:0000313" key="14">
    <source>
        <dbReference type="EMBL" id="PPQ25984.1"/>
    </source>
</evidence>
<keyword evidence="15" id="KW-1185">Reference proteome</keyword>
<evidence type="ECO:0000256" key="7">
    <source>
        <dbReference type="ARBA" id="ARBA00022692"/>
    </source>
</evidence>
<sequence>MITSIGHLVRLARAGFILAREGVFSGVDTAGMPWEMRAPLFLAGLIARRDGGLQRIAPAIARLGPSYVKLGQTLATRPDVVGIAVARELEALQDRMAPFPREVAVGVIEKAFAKPLDEIFAEFSEPVAAASVAQVHRAKIVVDGKERWVAVKVLRPGIERRFRRDLGDMFFAARLVQKYSVEARRLKPVEVVETLARSMKMEMDFRLEAAAASEFSDNTHGDDDFLVPTVHWDLCAREILTLQWIDGIALSDLEALRRTGVDLPKLGRTIIQSFLKHAVRDGFFHADMHQGNLFLTPEGRLAAVDFGIMGRLGVKERRFLAEILYGFISRNYQRVAEVHFEAGYVPASYRIADFAQAIRAVGEPIHSRRADEISMAKLLSLLFEITALFDMQTRTELVMLQKTMVVVEGVGRSLDPHLDMWSTAEPVVRGWIEDNLGPLGKLSDAGEGLAAVAALAVQAPAILSRGARIAEQLETWTSEGLTLAPATVEALARANAGRNRFWRYGFALVLVLVVVRFWR</sequence>
<dbReference type="InterPro" id="IPR045308">
    <property type="entry name" value="UbiB_bact"/>
</dbReference>
<evidence type="ECO:0000256" key="1">
    <source>
        <dbReference type="ARBA" id="ARBA00005020"/>
    </source>
</evidence>
<dbReference type="InterPro" id="IPR010232">
    <property type="entry name" value="UbiB"/>
</dbReference>
<dbReference type="GO" id="GO:0006744">
    <property type="term" value="P:ubiquinone biosynthetic process"/>
    <property type="evidence" value="ECO:0007669"/>
    <property type="project" value="UniProtKB-UniPathway"/>
</dbReference>
<evidence type="ECO:0000313" key="15">
    <source>
        <dbReference type="Proteomes" id="UP000239089"/>
    </source>
</evidence>
<dbReference type="PANTHER" id="PTHR10566:SF113">
    <property type="entry name" value="PROTEIN ACTIVITY OF BC1 COMPLEX KINASE 7, CHLOROPLASTIC"/>
    <property type="match status" value="1"/>
</dbReference>
<keyword evidence="11" id="KW-1133">Transmembrane helix</keyword>
<dbReference type="InterPro" id="IPR011009">
    <property type="entry name" value="Kinase-like_dom_sf"/>
</dbReference>
<comment type="similarity">
    <text evidence="2">Belongs to the protein kinase superfamily. ADCK protein kinase family.</text>
</comment>
<dbReference type="RefSeq" id="WP_104510701.1">
    <property type="nucleotide sequence ID" value="NZ_JACIGC010000002.1"/>
</dbReference>
<keyword evidence="4" id="KW-0997">Cell inner membrane</keyword>
<protein>
    <submittedName>
        <fullName evidence="14">2-polyprenylphenol 6-hydroxylase</fullName>
    </submittedName>
</protein>
<reference evidence="14 15" key="1">
    <citation type="journal article" date="2018" name="Arch. Microbiol.">
        <title>New insights into the metabolic potential of the phototrophic purple bacterium Rhodopila globiformis DSM 161(T) from its draft genome sequence and evidence for a vanadium-dependent nitrogenase.</title>
        <authorList>
            <person name="Imhoff J.F."/>
            <person name="Rahn T."/>
            <person name="Kunzel S."/>
            <person name="Neulinger S.C."/>
        </authorList>
    </citation>
    <scope>NUCLEOTIDE SEQUENCE [LARGE SCALE GENOMIC DNA]</scope>
    <source>
        <strain evidence="14 15">DSM 16996</strain>
    </source>
</reference>
<keyword evidence="6" id="KW-0831">Ubiquinone biosynthesis</keyword>